<dbReference type="SUPFAM" id="SSF52172">
    <property type="entry name" value="CheY-like"/>
    <property type="match status" value="1"/>
</dbReference>
<proteinExistence type="predicted"/>
<protein>
    <recommendedName>
        <fullName evidence="1">Stage 0 sporulation protein A homolog</fullName>
    </recommendedName>
</protein>
<dbReference type="Gene3D" id="2.40.50.1020">
    <property type="entry name" value="LytTr DNA-binding domain"/>
    <property type="match status" value="1"/>
</dbReference>
<keyword evidence="3" id="KW-0597">Phosphoprotein</keyword>
<evidence type="ECO:0000313" key="5">
    <source>
        <dbReference type="EMBL" id="HJA94806.1"/>
    </source>
</evidence>
<dbReference type="Proteomes" id="UP000886858">
    <property type="component" value="Unassembled WGS sequence"/>
</dbReference>
<gene>
    <name evidence="5" type="ORF">H9717_17095</name>
</gene>
<evidence type="ECO:0000256" key="2">
    <source>
        <dbReference type="ARBA" id="ARBA00024867"/>
    </source>
</evidence>
<keyword evidence="5" id="KW-0238">DNA-binding</keyword>
<dbReference type="InterPro" id="IPR001789">
    <property type="entry name" value="Sig_transdc_resp-reg_receiver"/>
</dbReference>
<feature type="domain" description="Response regulatory" evidence="4">
    <location>
        <begin position="3"/>
        <end position="126"/>
    </location>
</feature>
<dbReference type="GO" id="GO:0000156">
    <property type="term" value="F:phosphorelay response regulator activity"/>
    <property type="evidence" value="ECO:0007669"/>
    <property type="project" value="InterPro"/>
</dbReference>
<dbReference type="InterPro" id="IPR011006">
    <property type="entry name" value="CheY-like_superfamily"/>
</dbReference>
<dbReference type="InterPro" id="IPR046947">
    <property type="entry name" value="LytR-like"/>
</dbReference>
<organism evidence="5 6">
    <name type="scientific">Candidatus Eisenbergiella merdipullorum</name>
    <dbReference type="NCBI Taxonomy" id="2838553"/>
    <lineage>
        <taxon>Bacteria</taxon>
        <taxon>Bacillati</taxon>
        <taxon>Bacillota</taxon>
        <taxon>Clostridia</taxon>
        <taxon>Lachnospirales</taxon>
        <taxon>Lachnospiraceae</taxon>
        <taxon>Eisenbergiella</taxon>
    </lineage>
</organism>
<evidence type="ECO:0000256" key="1">
    <source>
        <dbReference type="ARBA" id="ARBA00018672"/>
    </source>
</evidence>
<dbReference type="PANTHER" id="PTHR37299:SF1">
    <property type="entry name" value="STAGE 0 SPORULATION PROTEIN A HOMOLOG"/>
    <property type="match status" value="1"/>
</dbReference>
<reference evidence="5" key="1">
    <citation type="journal article" date="2021" name="PeerJ">
        <title>Extensive microbial diversity within the chicken gut microbiome revealed by metagenomics and culture.</title>
        <authorList>
            <person name="Gilroy R."/>
            <person name="Ravi A."/>
            <person name="Getino M."/>
            <person name="Pursley I."/>
            <person name="Horton D.L."/>
            <person name="Alikhan N.F."/>
            <person name="Baker D."/>
            <person name="Gharbi K."/>
            <person name="Hall N."/>
            <person name="Watson M."/>
            <person name="Adriaenssens E.M."/>
            <person name="Foster-Nyarko E."/>
            <person name="Jarju S."/>
            <person name="Secka A."/>
            <person name="Antonio M."/>
            <person name="Oren A."/>
            <person name="Chaudhuri R.R."/>
            <person name="La Ragione R."/>
            <person name="Hildebrand F."/>
            <person name="Pallen M.J."/>
        </authorList>
    </citation>
    <scope>NUCLEOTIDE SEQUENCE</scope>
    <source>
        <strain evidence="5">CHK179-7159</strain>
    </source>
</reference>
<dbReference type="PROSITE" id="PS50110">
    <property type="entry name" value="RESPONSE_REGULATORY"/>
    <property type="match status" value="1"/>
</dbReference>
<feature type="modified residue" description="4-aspartylphosphate" evidence="3">
    <location>
        <position position="63"/>
    </location>
</feature>
<dbReference type="Pfam" id="PF00072">
    <property type="entry name" value="Response_reg"/>
    <property type="match status" value="1"/>
</dbReference>
<evidence type="ECO:0000313" key="6">
    <source>
        <dbReference type="Proteomes" id="UP000886858"/>
    </source>
</evidence>
<evidence type="ECO:0000256" key="3">
    <source>
        <dbReference type="PROSITE-ProRule" id="PRU00169"/>
    </source>
</evidence>
<dbReference type="Gene3D" id="3.40.50.2300">
    <property type="match status" value="1"/>
</dbReference>
<accession>A0A9D2I7N5</accession>
<comment type="function">
    <text evidence="2">May play the central regulatory role in sporulation. It may be an element of the effector pathway responsible for the activation of sporulation genes in response to nutritional stress. Spo0A may act in concert with spo0H (a sigma factor) to control the expression of some genes that are critical to the sporulation process.</text>
</comment>
<dbReference type="GO" id="GO:0003677">
    <property type="term" value="F:DNA binding"/>
    <property type="evidence" value="ECO:0007669"/>
    <property type="project" value="UniProtKB-KW"/>
</dbReference>
<comment type="caution">
    <text evidence="5">The sequence shown here is derived from an EMBL/GenBank/DDBJ whole genome shotgun (WGS) entry which is preliminary data.</text>
</comment>
<dbReference type="SMART" id="SM00448">
    <property type="entry name" value="REC"/>
    <property type="match status" value="1"/>
</dbReference>
<sequence length="250" mass="28184">MLQIAICDDEPSQLTLLETFVSEWAKENRQEISLELCRNAEQFLFLMEELAEKRQSVDILLLDIEMPGMDGMALAHRLRENGAGMQLLFVTGIAERAPEGYDVDAVSFLIKPVKKERLSACLDKAVSRIGRREPTVLLETAGALERVRLRDICFLESASHDTLVYCAGCGEPIRCIQGIAQVERLLGEQSGAFYKIHRTCVVGLAHVERITRREVIMEGGTVLPIARGKWEGLNRAYLAWYRIGMSREME</sequence>
<dbReference type="SMART" id="SM00850">
    <property type="entry name" value="LytTR"/>
    <property type="match status" value="1"/>
</dbReference>
<reference evidence="5" key="2">
    <citation type="submission" date="2021-04" db="EMBL/GenBank/DDBJ databases">
        <authorList>
            <person name="Gilroy R."/>
        </authorList>
    </citation>
    <scope>NUCLEOTIDE SEQUENCE</scope>
    <source>
        <strain evidence="5">CHK179-7159</strain>
    </source>
</reference>
<dbReference type="PANTHER" id="PTHR37299">
    <property type="entry name" value="TRANSCRIPTIONAL REGULATOR-RELATED"/>
    <property type="match status" value="1"/>
</dbReference>
<dbReference type="Pfam" id="PF04397">
    <property type="entry name" value="LytTR"/>
    <property type="match status" value="1"/>
</dbReference>
<dbReference type="EMBL" id="DWYY01000205">
    <property type="protein sequence ID" value="HJA94806.1"/>
    <property type="molecule type" value="Genomic_DNA"/>
</dbReference>
<dbReference type="AlphaFoldDB" id="A0A9D2I7N5"/>
<name>A0A9D2I7N5_9FIRM</name>
<dbReference type="InterPro" id="IPR007492">
    <property type="entry name" value="LytTR_DNA-bd_dom"/>
</dbReference>
<evidence type="ECO:0000259" key="4">
    <source>
        <dbReference type="PROSITE" id="PS50110"/>
    </source>
</evidence>